<protein>
    <submittedName>
        <fullName evidence="2">Transposase</fullName>
    </submittedName>
</protein>
<gene>
    <name evidence="2" type="ORF">LARV_03889</name>
</gene>
<reference evidence="2" key="1">
    <citation type="submission" date="2015-07" db="EMBL/GenBank/DDBJ databases">
        <title>Draft Genome Sequences of Anaerolinea thermolimosa IMO-1, Bellilinea caldifistulae GOMI-1, Leptolinea tardivitalis YMTK-2, Levilinea saccharolytica KIBI-1,Longilinea arvoryzae KOME-1, Previously Described as Members of the Anaerolineaceae (Chloroflexi).</title>
        <authorList>
            <person name="Sekiguchi Y."/>
            <person name="Ohashi A."/>
            <person name="Matsuura N."/>
            <person name="Tourlousse M.D."/>
        </authorList>
    </citation>
    <scope>NUCLEOTIDE SEQUENCE [LARGE SCALE GENOMIC DNA]</scope>
    <source>
        <strain evidence="2">KOME-1</strain>
    </source>
</reference>
<dbReference type="AlphaFoldDB" id="A0A0K8MXW2"/>
<evidence type="ECO:0000313" key="3">
    <source>
        <dbReference type="Proteomes" id="UP000055060"/>
    </source>
</evidence>
<dbReference type="Proteomes" id="UP000055060">
    <property type="component" value="Unassembled WGS sequence"/>
</dbReference>
<dbReference type="InterPro" id="IPR002686">
    <property type="entry name" value="Transposase_17"/>
</dbReference>
<dbReference type="EMBL" id="DF967973">
    <property type="protein sequence ID" value="GAP16093.1"/>
    <property type="molecule type" value="Genomic_DNA"/>
</dbReference>
<dbReference type="SUPFAM" id="SSF143422">
    <property type="entry name" value="Transposase IS200-like"/>
    <property type="match status" value="1"/>
</dbReference>
<accession>A0A0K8MXW2</accession>
<keyword evidence="3" id="KW-1185">Reference proteome</keyword>
<dbReference type="GO" id="GO:0043565">
    <property type="term" value="F:sequence-specific DNA binding"/>
    <property type="evidence" value="ECO:0007669"/>
    <property type="project" value="TreeGrafter"/>
</dbReference>
<dbReference type="PANTHER" id="PTHR36966">
    <property type="entry name" value="REP-ASSOCIATED TYROSINE TRANSPOSASE"/>
    <property type="match status" value="1"/>
</dbReference>
<proteinExistence type="predicted"/>
<dbReference type="PANTHER" id="PTHR36966:SF1">
    <property type="entry name" value="REP-ASSOCIATED TYROSINE TRANSPOSASE"/>
    <property type="match status" value="1"/>
</dbReference>
<sequence length="186" mass="21224">MDNSANRQYPNRHSIRLKGYDYSQPGAYFVTICTHHNECLFGEVVNGDMVLNALGEQVRFTWFDLVNHVPNIELGPFGIMPNHVHGVIEIVDGSVVGAGSGPAMVRAGSEPARTEPARTPIPLSEIVRQFKTFSARRVNALRGLSGVPVWHRNYWEHIIRNEESYEKIAMYITHNPLQWEMDRFHR</sequence>
<dbReference type="GO" id="GO:0006313">
    <property type="term" value="P:DNA transposition"/>
    <property type="evidence" value="ECO:0007669"/>
    <property type="project" value="InterPro"/>
</dbReference>
<dbReference type="GO" id="GO:0004803">
    <property type="term" value="F:transposase activity"/>
    <property type="evidence" value="ECO:0007669"/>
    <property type="project" value="InterPro"/>
</dbReference>
<name>A0A0K8MXW2_9CHLR</name>
<dbReference type="InterPro" id="IPR036515">
    <property type="entry name" value="Transposase_17_sf"/>
</dbReference>
<dbReference type="InterPro" id="IPR052715">
    <property type="entry name" value="RAYT_transposase"/>
</dbReference>
<dbReference type="Gene3D" id="3.30.70.1290">
    <property type="entry name" value="Transposase IS200-like"/>
    <property type="match status" value="1"/>
</dbReference>
<organism evidence="2">
    <name type="scientific">Longilinea arvoryzae</name>
    <dbReference type="NCBI Taxonomy" id="360412"/>
    <lineage>
        <taxon>Bacteria</taxon>
        <taxon>Bacillati</taxon>
        <taxon>Chloroflexota</taxon>
        <taxon>Anaerolineae</taxon>
        <taxon>Anaerolineales</taxon>
        <taxon>Anaerolineaceae</taxon>
        <taxon>Longilinea</taxon>
    </lineage>
</organism>
<feature type="domain" description="Transposase IS200-like" evidence="1">
    <location>
        <begin position="23"/>
        <end position="175"/>
    </location>
</feature>
<dbReference type="OrthoDB" id="9794403at2"/>
<evidence type="ECO:0000313" key="2">
    <source>
        <dbReference type="EMBL" id="GAP16093.1"/>
    </source>
</evidence>
<dbReference type="RefSeq" id="WP_075075476.1">
    <property type="nucleotide sequence ID" value="NZ_DF967973.1"/>
</dbReference>
<dbReference type="SMART" id="SM01321">
    <property type="entry name" value="Y1_Tnp"/>
    <property type="match status" value="1"/>
</dbReference>
<evidence type="ECO:0000259" key="1">
    <source>
        <dbReference type="SMART" id="SM01321"/>
    </source>
</evidence>